<dbReference type="Proteomes" id="UP001497623">
    <property type="component" value="Unassembled WGS sequence"/>
</dbReference>
<organism evidence="2 3">
    <name type="scientific">Meganyctiphanes norvegica</name>
    <name type="common">Northern krill</name>
    <name type="synonym">Thysanopoda norvegica</name>
    <dbReference type="NCBI Taxonomy" id="48144"/>
    <lineage>
        <taxon>Eukaryota</taxon>
        <taxon>Metazoa</taxon>
        <taxon>Ecdysozoa</taxon>
        <taxon>Arthropoda</taxon>
        <taxon>Crustacea</taxon>
        <taxon>Multicrustacea</taxon>
        <taxon>Malacostraca</taxon>
        <taxon>Eumalacostraca</taxon>
        <taxon>Eucarida</taxon>
        <taxon>Euphausiacea</taxon>
        <taxon>Euphausiidae</taxon>
        <taxon>Meganyctiphanes</taxon>
    </lineage>
</organism>
<name>A0AAV2QUA2_MEGNR</name>
<dbReference type="GO" id="GO:0005634">
    <property type="term" value="C:nucleus"/>
    <property type="evidence" value="ECO:0007669"/>
    <property type="project" value="TreeGrafter"/>
</dbReference>
<dbReference type="InterPro" id="IPR050863">
    <property type="entry name" value="CenT-Element_Derived"/>
</dbReference>
<accession>A0AAV2QUA2</accession>
<dbReference type="InterPro" id="IPR004875">
    <property type="entry name" value="DDE_SF_endonuclease_dom"/>
</dbReference>
<dbReference type="EMBL" id="CAXKWB010011454">
    <property type="protein sequence ID" value="CAL4101448.1"/>
    <property type="molecule type" value="Genomic_DNA"/>
</dbReference>
<evidence type="ECO:0000259" key="1">
    <source>
        <dbReference type="Pfam" id="PF03184"/>
    </source>
</evidence>
<protein>
    <recommendedName>
        <fullName evidence="1">DDE-1 domain-containing protein</fullName>
    </recommendedName>
</protein>
<feature type="non-terminal residue" evidence="2">
    <location>
        <position position="1"/>
    </location>
</feature>
<dbReference type="GO" id="GO:0003677">
    <property type="term" value="F:DNA binding"/>
    <property type="evidence" value="ECO:0007669"/>
    <property type="project" value="TreeGrafter"/>
</dbReference>
<sequence length="102" mass="11755">KSLRPRCFKNINLDNLPVLYYQQKSAWMTAELFTEYFHEVIVPTIRAKYGDLKVNVSMDNASCHPPTLKDIDNNIIVQFLSPNKTSLIQPMDQQVILSVKSQ</sequence>
<dbReference type="PANTHER" id="PTHR19303">
    <property type="entry name" value="TRANSPOSON"/>
    <property type="match status" value="1"/>
</dbReference>
<reference evidence="2 3" key="1">
    <citation type="submission" date="2024-05" db="EMBL/GenBank/DDBJ databases">
        <authorList>
            <person name="Wallberg A."/>
        </authorList>
    </citation>
    <scope>NUCLEOTIDE SEQUENCE [LARGE SCALE GENOMIC DNA]</scope>
</reference>
<proteinExistence type="predicted"/>
<dbReference type="PANTHER" id="PTHR19303:SF73">
    <property type="entry name" value="PROTEIN PDC2"/>
    <property type="match status" value="1"/>
</dbReference>
<feature type="non-terminal residue" evidence="2">
    <location>
        <position position="102"/>
    </location>
</feature>
<dbReference type="AlphaFoldDB" id="A0AAV2QUA2"/>
<gene>
    <name evidence="2" type="ORF">MNOR_LOCUS17012</name>
</gene>
<feature type="domain" description="DDE-1" evidence="1">
    <location>
        <begin position="2"/>
        <end position="101"/>
    </location>
</feature>
<dbReference type="Pfam" id="PF03184">
    <property type="entry name" value="DDE_1"/>
    <property type="match status" value="1"/>
</dbReference>
<evidence type="ECO:0000313" key="2">
    <source>
        <dbReference type="EMBL" id="CAL4101448.1"/>
    </source>
</evidence>
<comment type="caution">
    <text evidence="2">The sequence shown here is derived from an EMBL/GenBank/DDBJ whole genome shotgun (WGS) entry which is preliminary data.</text>
</comment>
<keyword evidence="3" id="KW-1185">Reference proteome</keyword>
<evidence type="ECO:0000313" key="3">
    <source>
        <dbReference type="Proteomes" id="UP001497623"/>
    </source>
</evidence>